<protein>
    <recommendedName>
        <fullName evidence="3">Toxin</fullName>
    </recommendedName>
</protein>
<name>A0A1H3VH07_9BACT</name>
<dbReference type="EMBL" id="FNQY01000001">
    <property type="protein sequence ID" value="SDZ74049.1"/>
    <property type="molecule type" value="Genomic_DNA"/>
</dbReference>
<dbReference type="OrthoDB" id="1366475at2"/>
<keyword evidence="2" id="KW-1185">Reference proteome</keyword>
<evidence type="ECO:0000313" key="1">
    <source>
        <dbReference type="EMBL" id="SDZ74049.1"/>
    </source>
</evidence>
<dbReference type="AlphaFoldDB" id="A0A1H3VH07"/>
<dbReference type="Proteomes" id="UP000199041">
    <property type="component" value="Unassembled WGS sequence"/>
</dbReference>
<sequence length="118" mass="13783">MDKENEIVLFLKDFKEKMKIWDVLFRDDRGKNAKALVELELRPIERKNVLEALDFMDYSEGPIEEKLNGGAEMWVFGKTIKKKEIYIKITLGGTNSGVICISFHLAEHKMNYPLKYAR</sequence>
<evidence type="ECO:0000313" key="2">
    <source>
        <dbReference type="Proteomes" id="UP000199041"/>
    </source>
</evidence>
<dbReference type="RefSeq" id="WP_091392088.1">
    <property type="nucleotide sequence ID" value="NZ_FNQY01000001.1"/>
</dbReference>
<gene>
    <name evidence="1" type="ORF">SAMN05192529_101114</name>
</gene>
<evidence type="ECO:0008006" key="3">
    <source>
        <dbReference type="Google" id="ProtNLM"/>
    </source>
</evidence>
<reference evidence="1 2" key="1">
    <citation type="submission" date="2016-10" db="EMBL/GenBank/DDBJ databases">
        <authorList>
            <person name="de Groot N.N."/>
        </authorList>
    </citation>
    <scope>NUCLEOTIDE SEQUENCE [LARGE SCALE GENOMIC DNA]</scope>
    <source>
        <strain evidence="1 2">Vu-144</strain>
    </source>
</reference>
<proteinExistence type="predicted"/>
<accession>A0A1H3VH07</accession>
<organism evidence="1 2">
    <name type="scientific">Arachidicoccus rhizosphaerae</name>
    <dbReference type="NCBI Taxonomy" id="551991"/>
    <lineage>
        <taxon>Bacteria</taxon>
        <taxon>Pseudomonadati</taxon>
        <taxon>Bacteroidota</taxon>
        <taxon>Chitinophagia</taxon>
        <taxon>Chitinophagales</taxon>
        <taxon>Chitinophagaceae</taxon>
        <taxon>Arachidicoccus</taxon>
    </lineage>
</organism>